<dbReference type="Proteomes" id="UP000780875">
    <property type="component" value="Unassembled WGS sequence"/>
</dbReference>
<sequence>MRALPLLLVIALGPLAVAAPTQAGRPDPVAAQPPYVRTVLTAEGSHYRYRPTDAGIRVAAGRLRGADENRREVFHQRGAEVTRDQGSCATWHGATSPMAQEGLAVRIREDGHRRRAVTLTKNTIFNVHYIFNILTWDTARRGDPWRKVGQFDMSGAVGASPTRLYTLPWRVCLRVVDLRVSFLVWPLGRVARPRWGNPTYSRHARLPRTFDVRGRPGWYVGHIPARGRIVYRNLTTW</sequence>
<accession>A0ABS7UC97</accession>
<proteinExistence type="predicted"/>
<feature type="signal peptide" evidence="1">
    <location>
        <begin position="1"/>
        <end position="18"/>
    </location>
</feature>
<dbReference type="RefSeq" id="WP_224122969.1">
    <property type="nucleotide sequence ID" value="NZ_JAIQZJ010000005.1"/>
</dbReference>
<reference evidence="2 3" key="1">
    <citation type="submission" date="2021-09" db="EMBL/GenBank/DDBJ databases">
        <title>Whole genome sequence of Nocardioides sp. GBK3QG-3.</title>
        <authorList>
            <person name="Tuo L."/>
        </authorList>
    </citation>
    <scope>NUCLEOTIDE SEQUENCE [LARGE SCALE GENOMIC DNA]</scope>
    <source>
        <strain evidence="2 3">GBK3QG-3</strain>
    </source>
</reference>
<gene>
    <name evidence="2" type="ORF">K8U61_10550</name>
</gene>
<keyword evidence="3" id="KW-1185">Reference proteome</keyword>
<keyword evidence="1" id="KW-0732">Signal</keyword>
<evidence type="ECO:0000313" key="3">
    <source>
        <dbReference type="Proteomes" id="UP000780875"/>
    </source>
</evidence>
<dbReference type="EMBL" id="JAIQZJ010000005">
    <property type="protein sequence ID" value="MBZ5738601.1"/>
    <property type="molecule type" value="Genomic_DNA"/>
</dbReference>
<evidence type="ECO:0000313" key="2">
    <source>
        <dbReference type="EMBL" id="MBZ5738601.1"/>
    </source>
</evidence>
<organism evidence="2 3">
    <name type="scientific">Nocardioides mangrovi</name>
    <dbReference type="NCBI Taxonomy" id="2874580"/>
    <lineage>
        <taxon>Bacteria</taxon>
        <taxon>Bacillati</taxon>
        <taxon>Actinomycetota</taxon>
        <taxon>Actinomycetes</taxon>
        <taxon>Propionibacteriales</taxon>
        <taxon>Nocardioidaceae</taxon>
        <taxon>Nocardioides</taxon>
    </lineage>
</organism>
<feature type="chain" id="PRO_5045562160" evidence="1">
    <location>
        <begin position="19"/>
        <end position="237"/>
    </location>
</feature>
<name>A0ABS7UC97_9ACTN</name>
<comment type="caution">
    <text evidence="2">The sequence shown here is derived from an EMBL/GenBank/DDBJ whole genome shotgun (WGS) entry which is preliminary data.</text>
</comment>
<protein>
    <submittedName>
        <fullName evidence="2">Uncharacterized protein</fullName>
    </submittedName>
</protein>
<evidence type="ECO:0000256" key="1">
    <source>
        <dbReference type="SAM" id="SignalP"/>
    </source>
</evidence>